<keyword evidence="5 8" id="KW-0378">Hydrolase</keyword>
<dbReference type="Gene3D" id="3.40.50.1010">
    <property type="entry name" value="5'-nuclease"/>
    <property type="match status" value="1"/>
</dbReference>
<keyword evidence="4 8" id="KW-0479">Metal-binding</keyword>
<comment type="cofactor">
    <cofactor evidence="1 8">
        <name>Mg(2+)</name>
        <dbReference type="ChEBI" id="CHEBI:18420"/>
    </cofactor>
</comment>
<dbReference type="KEGG" id="rpod:E0E05_16995"/>
<evidence type="ECO:0000256" key="5">
    <source>
        <dbReference type="ARBA" id="ARBA00022801"/>
    </source>
</evidence>
<dbReference type="InterPro" id="IPR029060">
    <property type="entry name" value="PIN-like_dom_sf"/>
</dbReference>
<dbReference type="GO" id="GO:0000287">
    <property type="term" value="F:magnesium ion binding"/>
    <property type="evidence" value="ECO:0007669"/>
    <property type="project" value="UniProtKB-UniRule"/>
</dbReference>
<dbReference type="HAMAP" id="MF_00265">
    <property type="entry name" value="VapC_Nob1"/>
    <property type="match status" value="1"/>
</dbReference>
<dbReference type="AlphaFoldDB" id="A0A4P6V6L6"/>
<name>A0A4P6V6L6_9HYPH</name>
<keyword evidence="2 8" id="KW-1277">Toxin-antitoxin system</keyword>
<dbReference type="CDD" id="cd18731">
    <property type="entry name" value="PIN_NgFitB-like"/>
    <property type="match status" value="1"/>
</dbReference>
<evidence type="ECO:0000313" key="11">
    <source>
        <dbReference type="Proteomes" id="UP000293719"/>
    </source>
</evidence>
<feature type="domain" description="PIN" evidence="9">
    <location>
        <begin position="2"/>
        <end position="128"/>
    </location>
</feature>
<organism evidence="10 11">
    <name type="scientific">Roseitalea porphyridii</name>
    <dbReference type="NCBI Taxonomy" id="1852022"/>
    <lineage>
        <taxon>Bacteria</taxon>
        <taxon>Pseudomonadati</taxon>
        <taxon>Pseudomonadota</taxon>
        <taxon>Alphaproteobacteria</taxon>
        <taxon>Hyphomicrobiales</taxon>
        <taxon>Ahrensiaceae</taxon>
        <taxon>Roseitalea</taxon>
    </lineage>
</organism>
<dbReference type="InterPro" id="IPR002716">
    <property type="entry name" value="PIN_dom"/>
</dbReference>
<protein>
    <recommendedName>
        <fullName evidence="8">Ribonuclease VapC</fullName>
        <shortName evidence="8">RNase VapC</shortName>
        <ecNumber evidence="8">3.1.-.-</ecNumber>
    </recommendedName>
    <alternativeName>
        <fullName evidence="8">Toxin VapC</fullName>
    </alternativeName>
</protein>
<comment type="function">
    <text evidence="8">Toxic component of a toxin-antitoxin (TA) system. An RNase.</text>
</comment>
<evidence type="ECO:0000256" key="8">
    <source>
        <dbReference type="HAMAP-Rule" id="MF_00265"/>
    </source>
</evidence>
<dbReference type="OrthoDB" id="5458135at2"/>
<dbReference type="EC" id="3.1.-.-" evidence="8"/>
<evidence type="ECO:0000256" key="7">
    <source>
        <dbReference type="ARBA" id="ARBA00038093"/>
    </source>
</evidence>
<gene>
    <name evidence="8" type="primary">vapC</name>
    <name evidence="10" type="ORF">E0E05_16995</name>
</gene>
<reference evidence="10 11" key="1">
    <citation type="journal article" date="2017" name="Int. J. Syst. Evol. Microbiol.">
        <title>Roseitalea porphyridii gen. nov., sp. nov., isolated from a red alga, and reclassification of Hoeflea suaedae Chung et al. 2013 as Pseudohoeflea suaedae gen. nov., comb. nov.</title>
        <authorList>
            <person name="Hyeon J.W."/>
            <person name="Jeong S.E."/>
            <person name="Baek K."/>
            <person name="Jeon C.O."/>
        </authorList>
    </citation>
    <scope>NUCLEOTIDE SEQUENCE [LARGE SCALE GENOMIC DNA]</scope>
    <source>
        <strain evidence="10 11">MA7-20</strain>
    </source>
</reference>
<evidence type="ECO:0000256" key="4">
    <source>
        <dbReference type="ARBA" id="ARBA00022723"/>
    </source>
</evidence>
<dbReference type="PANTHER" id="PTHR33653:SF1">
    <property type="entry name" value="RIBONUCLEASE VAPC2"/>
    <property type="match status" value="1"/>
</dbReference>
<dbReference type="GO" id="GO:0016787">
    <property type="term" value="F:hydrolase activity"/>
    <property type="evidence" value="ECO:0007669"/>
    <property type="project" value="UniProtKB-KW"/>
</dbReference>
<evidence type="ECO:0000256" key="2">
    <source>
        <dbReference type="ARBA" id="ARBA00022649"/>
    </source>
</evidence>
<sequence>MIVLDTNIISETQNTKFDQNVGQWIRRQDIGSLYLCAPVVAELAYGAQRVLLRDRSDRYLRALDEQVETRFGGRVLAFDLMAARQYGVIRARAERDGRPRTDIDLMIAAICLTHGATLATRNVRDFADFGLDLVNPFDPAG</sequence>
<dbReference type="GO" id="GO:0090729">
    <property type="term" value="F:toxin activity"/>
    <property type="evidence" value="ECO:0007669"/>
    <property type="project" value="UniProtKB-KW"/>
</dbReference>
<dbReference type="PANTHER" id="PTHR33653">
    <property type="entry name" value="RIBONUCLEASE VAPC2"/>
    <property type="match status" value="1"/>
</dbReference>
<keyword evidence="3 8" id="KW-0540">Nuclease</keyword>
<dbReference type="EMBL" id="CP036532">
    <property type="protein sequence ID" value="QBK32130.1"/>
    <property type="molecule type" value="Genomic_DNA"/>
</dbReference>
<dbReference type="RefSeq" id="WP_131617774.1">
    <property type="nucleotide sequence ID" value="NZ_CP036532.1"/>
</dbReference>
<feature type="binding site" evidence="8">
    <location>
        <position position="5"/>
    </location>
    <ligand>
        <name>Mg(2+)</name>
        <dbReference type="ChEBI" id="CHEBI:18420"/>
    </ligand>
</feature>
<keyword evidence="8" id="KW-0800">Toxin</keyword>
<evidence type="ECO:0000313" key="10">
    <source>
        <dbReference type="EMBL" id="QBK32130.1"/>
    </source>
</evidence>
<dbReference type="InterPro" id="IPR022907">
    <property type="entry name" value="VapC_family"/>
</dbReference>
<dbReference type="InterPro" id="IPR050556">
    <property type="entry name" value="Type_II_TA_system_RNase"/>
</dbReference>
<evidence type="ECO:0000256" key="3">
    <source>
        <dbReference type="ARBA" id="ARBA00022722"/>
    </source>
</evidence>
<comment type="similarity">
    <text evidence="7 8">Belongs to the PINc/VapC protein family.</text>
</comment>
<evidence type="ECO:0000256" key="6">
    <source>
        <dbReference type="ARBA" id="ARBA00022842"/>
    </source>
</evidence>
<keyword evidence="6 8" id="KW-0460">Magnesium</keyword>
<feature type="binding site" evidence="8">
    <location>
        <position position="104"/>
    </location>
    <ligand>
        <name>Mg(2+)</name>
        <dbReference type="ChEBI" id="CHEBI:18420"/>
    </ligand>
</feature>
<dbReference type="GO" id="GO:0004540">
    <property type="term" value="F:RNA nuclease activity"/>
    <property type="evidence" value="ECO:0007669"/>
    <property type="project" value="InterPro"/>
</dbReference>
<evidence type="ECO:0000256" key="1">
    <source>
        <dbReference type="ARBA" id="ARBA00001946"/>
    </source>
</evidence>
<keyword evidence="11" id="KW-1185">Reference proteome</keyword>
<dbReference type="Proteomes" id="UP000293719">
    <property type="component" value="Chromosome"/>
</dbReference>
<proteinExistence type="inferred from homology"/>
<accession>A0A4P6V6L6</accession>
<dbReference type="GeneID" id="90769001"/>
<evidence type="ECO:0000259" key="9">
    <source>
        <dbReference type="Pfam" id="PF01850"/>
    </source>
</evidence>
<dbReference type="Pfam" id="PF01850">
    <property type="entry name" value="PIN"/>
    <property type="match status" value="1"/>
</dbReference>
<dbReference type="SUPFAM" id="SSF88723">
    <property type="entry name" value="PIN domain-like"/>
    <property type="match status" value="1"/>
</dbReference>